<dbReference type="GO" id="GO:0016779">
    <property type="term" value="F:nucleotidyltransferase activity"/>
    <property type="evidence" value="ECO:0007669"/>
    <property type="project" value="UniProtKB-KW"/>
</dbReference>
<comment type="caution">
    <text evidence="12">The sequence shown here is derived from an EMBL/GenBank/DDBJ whole genome shotgun (WGS) entry which is preliminary data.</text>
</comment>
<dbReference type="Pfam" id="PF00309">
    <property type="entry name" value="Sigma54_AID"/>
    <property type="match status" value="1"/>
</dbReference>
<dbReference type="PROSITE" id="PS00717">
    <property type="entry name" value="SIGMA54_1"/>
    <property type="match status" value="1"/>
</dbReference>
<evidence type="ECO:0000256" key="9">
    <source>
        <dbReference type="SAM" id="MobiDB-lite"/>
    </source>
</evidence>
<dbReference type="NCBIfam" id="TIGR02395">
    <property type="entry name" value="rpoN_sigma"/>
    <property type="match status" value="1"/>
</dbReference>
<dbReference type="AlphaFoldDB" id="A0A401G079"/>
<evidence type="ECO:0000256" key="6">
    <source>
        <dbReference type="ARBA" id="ARBA00023082"/>
    </source>
</evidence>
<keyword evidence="2" id="KW-0240">DNA-directed RNA polymerase</keyword>
<evidence type="ECO:0000259" key="10">
    <source>
        <dbReference type="Pfam" id="PF04552"/>
    </source>
</evidence>
<dbReference type="PANTHER" id="PTHR32248:SF4">
    <property type="entry name" value="RNA POLYMERASE SIGMA-54 FACTOR"/>
    <property type="match status" value="1"/>
</dbReference>
<feature type="domain" description="RNA polymerase sigma factor 54 DNA-binding" evidence="10">
    <location>
        <begin position="321"/>
        <end position="479"/>
    </location>
</feature>
<dbReference type="Gene3D" id="1.10.10.60">
    <property type="entry name" value="Homeodomain-like"/>
    <property type="match status" value="1"/>
</dbReference>
<dbReference type="PRINTS" id="PR00045">
    <property type="entry name" value="SIGMA54FCT"/>
</dbReference>
<dbReference type="Pfam" id="PF04552">
    <property type="entry name" value="Sigma54_DBD"/>
    <property type="match status" value="1"/>
</dbReference>
<evidence type="ECO:0000256" key="1">
    <source>
        <dbReference type="ARBA" id="ARBA00008798"/>
    </source>
</evidence>
<reference evidence="13" key="1">
    <citation type="submission" date="2017-11" db="EMBL/GenBank/DDBJ databases">
        <authorList>
            <person name="Watanabe M."/>
            <person name="Kojima H."/>
        </authorList>
    </citation>
    <scope>NUCLEOTIDE SEQUENCE [LARGE SCALE GENOMIC DNA]</scope>
    <source>
        <strain evidence="13">Tokyo 01</strain>
    </source>
</reference>
<dbReference type="InterPro" id="IPR000394">
    <property type="entry name" value="RNA_pol_sigma_54"/>
</dbReference>
<proteinExistence type="inferred from homology"/>
<dbReference type="InterPro" id="IPR007046">
    <property type="entry name" value="RNA_pol_sigma_54_core-bd"/>
</dbReference>
<feature type="region of interest" description="Disordered" evidence="9">
    <location>
        <begin position="46"/>
        <end position="79"/>
    </location>
</feature>
<dbReference type="PANTHER" id="PTHR32248">
    <property type="entry name" value="RNA POLYMERASE SIGMA-54 FACTOR"/>
    <property type="match status" value="1"/>
</dbReference>
<evidence type="ECO:0000259" key="11">
    <source>
        <dbReference type="Pfam" id="PF04963"/>
    </source>
</evidence>
<dbReference type="GO" id="GO:0000428">
    <property type="term" value="C:DNA-directed RNA polymerase complex"/>
    <property type="evidence" value="ECO:0007669"/>
    <property type="project" value="UniProtKB-KW"/>
</dbReference>
<dbReference type="Pfam" id="PF04963">
    <property type="entry name" value="Sigma54_CBD"/>
    <property type="match status" value="1"/>
</dbReference>
<protein>
    <submittedName>
        <fullName evidence="12">RNA polymerase sigma-54 factor</fullName>
    </submittedName>
</protein>
<comment type="similarity">
    <text evidence="1">Belongs to the sigma-54 factor family.</text>
</comment>
<name>A0A401G079_9BACT</name>
<dbReference type="EMBL" id="BEXT01000001">
    <property type="protein sequence ID" value="GBC62625.1"/>
    <property type="molecule type" value="Genomic_DNA"/>
</dbReference>
<keyword evidence="5" id="KW-0805">Transcription regulation</keyword>
<keyword evidence="7" id="KW-0238">DNA-binding</keyword>
<dbReference type="Proteomes" id="UP000288096">
    <property type="component" value="Unassembled WGS sequence"/>
</dbReference>
<dbReference type="OrthoDB" id="9814402at2"/>
<dbReference type="GO" id="GO:0001216">
    <property type="term" value="F:DNA-binding transcription activator activity"/>
    <property type="evidence" value="ECO:0007669"/>
    <property type="project" value="InterPro"/>
</dbReference>
<dbReference type="GO" id="GO:0006352">
    <property type="term" value="P:DNA-templated transcription initiation"/>
    <property type="evidence" value="ECO:0007669"/>
    <property type="project" value="InterPro"/>
</dbReference>
<keyword evidence="3" id="KW-0808">Transferase</keyword>
<dbReference type="InterPro" id="IPR038709">
    <property type="entry name" value="RpoN_core-bd_sf"/>
</dbReference>
<keyword evidence="6" id="KW-0731">Sigma factor</keyword>
<dbReference type="PIRSF" id="PIRSF000774">
    <property type="entry name" value="RpoN"/>
    <property type="match status" value="1"/>
</dbReference>
<evidence type="ECO:0000256" key="4">
    <source>
        <dbReference type="ARBA" id="ARBA00022695"/>
    </source>
</evidence>
<reference evidence="13" key="2">
    <citation type="submission" date="2019-01" db="EMBL/GenBank/DDBJ databases">
        <title>Genome sequence of Desulfonema ishimotonii strain Tokyo 01.</title>
        <authorList>
            <person name="Fukui M."/>
        </authorList>
    </citation>
    <scope>NUCLEOTIDE SEQUENCE [LARGE SCALE GENOMIC DNA]</scope>
    <source>
        <strain evidence="13">Tokyo 01</strain>
    </source>
</reference>
<dbReference type="NCBIfam" id="NF009118">
    <property type="entry name" value="PRK12469.1"/>
    <property type="match status" value="1"/>
</dbReference>
<gene>
    <name evidence="12" type="ORF">DENIS_3598</name>
</gene>
<evidence type="ECO:0000256" key="8">
    <source>
        <dbReference type="ARBA" id="ARBA00023163"/>
    </source>
</evidence>
<dbReference type="PROSITE" id="PS50044">
    <property type="entry name" value="SIGMA54_3"/>
    <property type="match status" value="1"/>
</dbReference>
<dbReference type="GO" id="GO:0016987">
    <property type="term" value="F:sigma factor activity"/>
    <property type="evidence" value="ECO:0007669"/>
    <property type="project" value="UniProtKB-KW"/>
</dbReference>
<evidence type="ECO:0000256" key="2">
    <source>
        <dbReference type="ARBA" id="ARBA00022478"/>
    </source>
</evidence>
<evidence type="ECO:0000313" key="13">
    <source>
        <dbReference type="Proteomes" id="UP000288096"/>
    </source>
</evidence>
<evidence type="ECO:0000256" key="7">
    <source>
        <dbReference type="ARBA" id="ARBA00023125"/>
    </source>
</evidence>
<dbReference type="GO" id="GO:0003677">
    <property type="term" value="F:DNA binding"/>
    <property type="evidence" value="ECO:0007669"/>
    <property type="project" value="UniProtKB-KW"/>
</dbReference>
<organism evidence="12 13">
    <name type="scientific">Desulfonema ishimotonii</name>
    <dbReference type="NCBI Taxonomy" id="45657"/>
    <lineage>
        <taxon>Bacteria</taxon>
        <taxon>Pseudomonadati</taxon>
        <taxon>Thermodesulfobacteriota</taxon>
        <taxon>Desulfobacteria</taxon>
        <taxon>Desulfobacterales</taxon>
        <taxon>Desulfococcaceae</taxon>
        <taxon>Desulfonema</taxon>
    </lineage>
</organism>
<dbReference type="InterPro" id="IPR007634">
    <property type="entry name" value="RNA_pol_sigma_54_DNA-bd"/>
</dbReference>
<evidence type="ECO:0000313" key="12">
    <source>
        <dbReference type="EMBL" id="GBC62625.1"/>
    </source>
</evidence>
<dbReference type="PROSITE" id="PS00718">
    <property type="entry name" value="SIGMA54_2"/>
    <property type="match status" value="1"/>
</dbReference>
<keyword evidence="4" id="KW-0548">Nucleotidyltransferase</keyword>
<sequence length="480" mass="55483">MAIELRQQLKLSQQLVMTPQLQMAIKLLQLSRLELMDAIRQELEENPTLEEVQEEAAPEQTVAEYPEREPERAGEPETREVTIEEKIRDDIDWSNYLDEYNSPGKASFESEDRDAPRFEAFIAKKELLSDHLLWQFLMTSPTKEDEQIGSLIIGNLNRDGYLDVPVDELTEMSGSAPERVRDVLSLLQTFDPIGVCAEGLRDSLLIQARHYGCQDEVVMAIIENHLNHLENRNFKAIAKILKVSIERIVEAVVFIRGLEPRPGCEFNDEAPQYITPDIHVYKMDDDFVIMLNDDGLPRLRVNAFYQNAISNGGKLGDTAKDYMQEKMRSAAWLIKSIHQRQKTIYKVMESILKFQREFFDNGVSCLKPMILRDVAEDINMHESTISRVTTNKYAYTPQGIFELKYFFNSSIRRIHGDAVASVSVQERIRRIIESENPRKPYSDDKISKILKEADINIARRTVAKYREMMKILSSNKRKQF</sequence>
<dbReference type="Gene3D" id="1.10.10.1330">
    <property type="entry name" value="RNA polymerase sigma-54 factor, core-binding domain"/>
    <property type="match status" value="1"/>
</dbReference>
<keyword evidence="8" id="KW-0804">Transcription</keyword>
<feature type="compositionally biased region" description="Acidic residues" evidence="9">
    <location>
        <begin position="46"/>
        <end position="57"/>
    </location>
</feature>
<evidence type="ECO:0000256" key="5">
    <source>
        <dbReference type="ARBA" id="ARBA00023015"/>
    </source>
</evidence>
<feature type="compositionally biased region" description="Basic and acidic residues" evidence="9">
    <location>
        <begin position="65"/>
        <end position="79"/>
    </location>
</feature>
<accession>A0A401G079</accession>
<keyword evidence="13" id="KW-1185">Reference proteome</keyword>
<evidence type="ECO:0000256" key="3">
    <source>
        <dbReference type="ARBA" id="ARBA00022679"/>
    </source>
</evidence>
<feature type="domain" description="RNA polymerase sigma factor 54 core-binding" evidence="11">
    <location>
        <begin position="118"/>
        <end position="305"/>
    </location>
</feature>